<dbReference type="CDD" id="cd00187">
    <property type="entry name" value="TOP4c"/>
    <property type="match status" value="1"/>
</dbReference>
<comment type="function">
    <text evidence="9">A type II topoisomerase that negatively supercoils closed circular double-stranded (ds) DNA in an ATP-dependent manner to modulate DNA topology and maintain chromosomes in an underwound state. Negative supercoiling favors strand separation, and DNA replication, transcription, recombination and repair, all of which involve strand separation. Also able to catalyze the interconversion of other topological isomers of dsDNA rings, including catenanes and knotted rings. Type II topoisomerases break and join 2 DNA strands simultaneously in an ATP-dependent manner.</text>
</comment>
<evidence type="ECO:0000256" key="8">
    <source>
        <dbReference type="ARBA" id="ARBA00063644"/>
    </source>
</evidence>
<proteinExistence type="inferred from homology"/>
<dbReference type="InterPro" id="IPR050220">
    <property type="entry name" value="Type_II_DNA_Topoisomerases"/>
</dbReference>
<evidence type="ECO:0000256" key="4">
    <source>
        <dbReference type="ARBA" id="ARBA00022840"/>
    </source>
</evidence>
<dbReference type="Gene3D" id="2.120.10.90">
    <property type="entry name" value="DNA gyrase/topoisomerase IV, subunit A, C-terminal"/>
    <property type="match status" value="1"/>
</dbReference>
<evidence type="ECO:0000256" key="10">
    <source>
        <dbReference type="PROSITE-ProRule" id="PRU01384"/>
    </source>
</evidence>
<keyword evidence="3 9" id="KW-0547">Nucleotide-binding</keyword>
<comment type="catalytic activity">
    <reaction evidence="1 9 10">
        <text>ATP-dependent breakage, passage and rejoining of double-stranded DNA.</text>
        <dbReference type="EC" id="5.6.2.2"/>
    </reaction>
</comment>
<dbReference type="PANTHER" id="PTHR43493">
    <property type="entry name" value="DNA GYRASE/TOPOISOMERASE SUBUNIT A"/>
    <property type="match status" value="1"/>
</dbReference>
<dbReference type="AlphaFoldDB" id="A0A7C1HMF7"/>
<keyword evidence="4 9" id="KW-0067">ATP-binding</keyword>
<dbReference type="InterPro" id="IPR013757">
    <property type="entry name" value="Topo_IIA_A_a_sf"/>
</dbReference>
<protein>
    <recommendedName>
        <fullName evidence="9">DNA gyrase subunit A</fullName>
        <ecNumber evidence="9">5.6.2.2</ecNumber>
    </recommendedName>
</protein>
<comment type="similarity">
    <text evidence="2 9">Belongs to the type II topoisomerase GyrA/ParC subunit family.</text>
</comment>
<comment type="subcellular location">
    <subcellularLocation>
        <location evidence="9">Cytoplasm</location>
    </subcellularLocation>
</comment>
<evidence type="ECO:0000256" key="1">
    <source>
        <dbReference type="ARBA" id="ARBA00000185"/>
    </source>
</evidence>
<dbReference type="EC" id="5.6.2.2" evidence="9"/>
<dbReference type="Pfam" id="PF03989">
    <property type="entry name" value="DNA_gyraseA_C"/>
    <property type="match status" value="6"/>
</dbReference>
<keyword evidence="5 9" id="KW-0799">Topoisomerase</keyword>
<dbReference type="GO" id="GO:0005694">
    <property type="term" value="C:chromosome"/>
    <property type="evidence" value="ECO:0007669"/>
    <property type="project" value="InterPro"/>
</dbReference>
<dbReference type="InterPro" id="IPR013758">
    <property type="entry name" value="Topo_IIA_A/C_ab"/>
</dbReference>
<comment type="miscellaneous">
    <text evidence="9">Few gyrases are as efficient as E.coli at forming negative supercoils. Not all organisms have 2 type II topoisomerases; in organisms with a single type II topoisomerase this enzyme also has to decatenate newly replicated chromosomes.</text>
</comment>
<dbReference type="Gene3D" id="3.90.199.10">
    <property type="entry name" value="Topoisomerase II, domain 5"/>
    <property type="match status" value="1"/>
</dbReference>
<evidence type="ECO:0000256" key="2">
    <source>
        <dbReference type="ARBA" id="ARBA00008263"/>
    </source>
</evidence>
<dbReference type="Proteomes" id="UP000886066">
    <property type="component" value="Unassembled WGS sequence"/>
</dbReference>
<accession>A0A7C1HMF7</accession>
<dbReference type="SMART" id="SM00434">
    <property type="entry name" value="TOP4c"/>
    <property type="match status" value="1"/>
</dbReference>
<dbReference type="FunFam" id="2.120.10.90:FF:000005">
    <property type="entry name" value="DNA topoisomerase 4 subunit A"/>
    <property type="match status" value="1"/>
</dbReference>
<keyword evidence="9" id="KW-0963">Cytoplasm</keyword>
<sequence length="838" mass="93231">MQPENSNIIASNITTEMQTAYLDYAMSVIVSRALPDVRDGLKPVHRRIIYAMQDQNMTASGKYNKSASVVGEVMKKYHPHGDTSIYDALVRMAQDFSLRYTLIDPQGNFGSIDGDSPAAMRYTECRMAKISEELYADIEKETVPFVINDLQNEEPAFLPSKLPNVLLNGASGIAVGMATNIPPHNLNEVIDGITYLIEHADNIGKAPSKDDKDQIATAEFESEATVEDLVKYIKGPDFPTGGTIYNKEEIIQMYATGRGRVVIRAKMEIEEEKGKSQIIVTEIPYQVNKSSLVEKIAENVKKDKIQGVSDLRDESDRDGMRIVIELKKGVVAKKVENQLYKYTQLQNTFNTNMVALLNGEPKLLTLKTILEEFVKHRQEIVIRRAIYLLKKAREHEHILLGLKIALDNLDEVIKLIRASKDAETAKTGLIKRFGLSEIQAQAILDMQLRKLAALERKKIEDELKEIMATIANYLEILASPKRIIDIVKSELLEIKEKYGDERRTKVLQGKAGIIADEDLVANEQCIVTISKEGYIKRLKETSYKTQGRGGKGVQGSDLKDEDAMDKLKICNTHDYALFFTNQGKVYKLRVWEIPEASRTARGTALVNFLGISQSESVESFLTLAAETMEKGNGYIFFATKNGLVKKTQLSEFENIRATGIIAIKLEEGDTLIKADLTSGEDQIMLITKRGLAIRFEEKDARPMGRSAKGVTGLRFKKGGDAVIELIVIPEGKDDYEVFVVAEKGYGKKTNLSEYRIQSRGGSGLLTYSIGDKTGSLVAGRLETTKEGEKAQDVLLATTSGKMIRIEAKGIPNLSRSTKGVRLIRISDTDSVSSVAFLE</sequence>
<organism evidence="12">
    <name type="scientific">candidate division WWE3 bacterium</name>
    <dbReference type="NCBI Taxonomy" id="2053526"/>
    <lineage>
        <taxon>Bacteria</taxon>
        <taxon>Katanobacteria</taxon>
    </lineage>
</organism>
<dbReference type="GO" id="GO:0006265">
    <property type="term" value="P:DNA topological change"/>
    <property type="evidence" value="ECO:0007669"/>
    <property type="project" value="UniProtKB-UniRule"/>
</dbReference>
<dbReference type="GO" id="GO:0006261">
    <property type="term" value="P:DNA-templated DNA replication"/>
    <property type="evidence" value="ECO:0007669"/>
    <property type="project" value="UniProtKB-UniRule"/>
</dbReference>
<dbReference type="InterPro" id="IPR035516">
    <property type="entry name" value="Gyrase/topoIV_suA_C"/>
</dbReference>
<dbReference type="PANTHER" id="PTHR43493:SF5">
    <property type="entry name" value="DNA GYRASE SUBUNIT A, CHLOROPLASTIC_MITOCHONDRIAL"/>
    <property type="match status" value="1"/>
</dbReference>
<feature type="short sequence motif" description="GyrA-box" evidence="9">
    <location>
        <begin position="546"/>
        <end position="552"/>
    </location>
</feature>
<keyword evidence="7 9" id="KW-0413">Isomerase</keyword>
<feature type="domain" description="Topo IIA-type catalytic" evidence="11">
    <location>
        <begin position="34"/>
        <end position="519"/>
    </location>
</feature>
<dbReference type="GO" id="GO:0005524">
    <property type="term" value="F:ATP binding"/>
    <property type="evidence" value="ECO:0007669"/>
    <property type="project" value="UniProtKB-UniRule"/>
</dbReference>
<evidence type="ECO:0000256" key="5">
    <source>
        <dbReference type="ARBA" id="ARBA00023029"/>
    </source>
</evidence>
<evidence type="ECO:0000256" key="3">
    <source>
        <dbReference type="ARBA" id="ARBA00022741"/>
    </source>
</evidence>
<dbReference type="InterPro" id="IPR005743">
    <property type="entry name" value="GyrA"/>
</dbReference>
<gene>
    <name evidence="9 12" type="primary">gyrA</name>
    <name evidence="12" type="ORF">ENN92_00060</name>
</gene>
<dbReference type="FunFam" id="1.10.268.10:FF:000001">
    <property type="entry name" value="DNA gyrase subunit A"/>
    <property type="match status" value="1"/>
</dbReference>
<evidence type="ECO:0000313" key="12">
    <source>
        <dbReference type="EMBL" id="HDQ88536.1"/>
    </source>
</evidence>
<dbReference type="InterPro" id="IPR006691">
    <property type="entry name" value="GyrA/parC_rep"/>
</dbReference>
<dbReference type="HAMAP" id="MF_01897">
    <property type="entry name" value="GyrA"/>
    <property type="match status" value="1"/>
</dbReference>
<dbReference type="SUPFAM" id="SSF56719">
    <property type="entry name" value="Type II DNA topoisomerase"/>
    <property type="match status" value="1"/>
</dbReference>
<reference evidence="12" key="1">
    <citation type="journal article" date="2020" name="mSystems">
        <title>Genome- and Community-Level Interaction Insights into Carbon Utilization and Element Cycling Functions of Hydrothermarchaeota in Hydrothermal Sediment.</title>
        <authorList>
            <person name="Zhou Z."/>
            <person name="Liu Y."/>
            <person name="Xu W."/>
            <person name="Pan J."/>
            <person name="Luo Z.H."/>
            <person name="Li M."/>
        </authorList>
    </citation>
    <scope>NUCLEOTIDE SEQUENCE [LARGE SCALE GENOMIC DNA]</scope>
    <source>
        <strain evidence="12">SpSt-1219</strain>
    </source>
</reference>
<evidence type="ECO:0000256" key="6">
    <source>
        <dbReference type="ARBA" id="ARBA00023125"/>
    </source>
</evidence>
<dbReference type="GO" id="GO:0009330">
    <property type="term" value="C:DNA topoisomerase type II (double strand cut, ATP-hydrolyzing) complex"/>
    <property type="evidence" value="ECO:0007669"/>
    <property type="project" value="TreeGrafter"/>
</dbReference>
<dbReference type="Pfam" id="PF00521">
    <property type="entry name" value="DNA_topoisoIV"/>
    <property type="match status" value="1"/>
</dbReference>
<feature type="active site" description="O-(5'-phospho-DNA)-tyrosine intermediate" evidence="9 10">
    <location>
        <position position="122"/>
    </location>
</feature>
<comment type="subunit">
    <text evidence="9">Heterotetramer, composed of two GyrA and two GyrB chains. In the heterotetramer, GyrA contains the active site tyrosine that forms a transient covalent intermediate with DNA, while GyrB binds cofactors and catalyzes ATP hydrolysis.</text>
</comment>
<dbReference type="InterPro" id="IPR013760">
    <property type="entry name" value="Topo_IIA-like_dom_sf"/>
</dbReference>
<dbReference type="FunFam" id="3.30.1360.40:FF:000002">
    <property type="entry name" value="DNA gyrase subunit A"/>
    <property type="match status" value="1"/>
</dbReference>
<name>A0A7C1HMF7_UNCKA</name>
<dbReference type="Gene3D" id="3.30.1360.40">
    <property type="match status" value="1"/>
</dbReference>
<dbReference type="GO" id="GO:0034335">
    <property type="term" value="F:DNA negative supercoiling activity"/>
    <property type="evidence" value="ECO:0007669"/>
    <property type="project" value="UniProtKB-ARBA"/>
</dbReference>
<keyword evidence="6 9" id="KW-0238">DNA-binding</keyword>
<comment type="caution">
    <text evidence="12">The sequence shown here is derived from an EMBL/GenBank/DDBJ whole genome shotgun (WGS) entry which is preliminary data.</text>
</comment>
<evidence type="ECO:0000259" key="11">
    <source>
        <dbReference type="PROSITE" id="PS52040"/>
    </source>
</evidence>
<dbReference type="NCBIfam" id="NF004043">
    <property type="entry name" value="PRK05560.1"/>
    <property type="match status" value="1"/>
</dbReference>
<dbReference type="InterPro" id="IPR002205">
    <property type="entry name" value="Topo_IIA_dom_A"/>
</dbReference>
<dbReference type="EMBL" id="DSDM01000005">
    <property type="protein sequence ID" value="HDQ88536.1"/>
    <property type="molecule type" value="Genomic_DNA"/>
</dbReference>
<dbReference type="GO" id="GO:0003677">
    <property type="term" value="F:DNA binding"/>
    <property type="evidence" value="ECO:0007669"/>
    <property type="project" value="UniProtKB-UniRule"/>
</dbReference>
<dbReference type="Gene3D" id="1.10.268.10">
    <property type="entry name" value="Topoisomerase, domain 3"/>
    <property type="match status" value="1"/>
</dbReference>
<dbReference type="PROSITE" id="PS52040">
    <property type="entry name" value="TOPO_IIA"/>
    <property type="match status" value="1"/>
</dbReference>
<evidence type="ECO:0000256" key="7">
    <source>
        <dbReference type="ARBA" id="ARBA00023235"/>
    </source>
</evidence>
<evidence type="ECO:0000256" key="9">
    <source>
        <dbReference type="HAMAP-Rule" id="MF_01897"/>
    </source>
</evidence>
<dbReference type="GO" id="GO:0005737">
    <property type="term" value="C:cytoplasm"/>
    <property type="evidence" value="ECO:0007669"/>
    <property type="project" value="UniProtKB-SubCell"/>
</dbReference>
<dbReference type="SUPFAM" id="SSF101904">
    <property type="entry name" value="GyrA/ParC C-terminal domain-like"/>
    <property type="match status" value="1"/>
</dbReference>
<comment type="subunit">
    <text evidence="8">Heterotetramer composed of ParC and ParE.</text>
</comment>